<dbReference type="Proteomes" id="UP001320706">
    <property type="component" value="Unassembled WGS sequence"/>
</dbReference>
<keyword evidence="2" id="KW-1185">Reference proteome</keyword>
<dbReference type="EMBL" id="JAMKPW020000004">
    <property type="protein sequence ID" value="KAK8219220.1"/>
    <property type="molecule type" value="Genomic_DNA"/>
</dbReference>
<evidence type="ECO:0000313" key="2">
    <source>
        <dbReference type="Proteomes" id="UP001320706"/>
    </source>
</evidence>
<reference evidence="1" key="1">
    <citation type="submission" date="2024-02" db="EMBL/GenBank/DDBJ databases">
        <title>Metagenome Assembled Genome of Zalaria obscura JY119.</title>
        <authorList>
            <person name="Vighnesh L."/>
            <person name="Jagadeeshwari U."/>
            <person name="Venkata Ramana C."/>
            <person name="Sasikala C."/>
        </authorList>
    </citation>
    <scope>NUCLEOTIDE SEQUENCE</scope>
    <source>
        <strain evidence="1">JY119</strain>
    </source>
</reference>
<evidence type="ECO:0000313" key="1">
    <source>
        <dbReference type="EMBL" id="KAK8219220.1"/>
    </source>
</evidence>
<gene>
    <name evidence="1" type="primary">SVF1</name>
    <name evidence="1" type="ORF">M8818_000952</name>
</gene>
<organism evidence="1 2">
    <name type="scientific">Zalaria obscura</name>
    <dbReference type="NCBI Taxonomy" id="2024903"/>
    <lineage>
        <taxon>Eukaryota</taxon>
        <taxon>Fungi</taxon>
        <taxon>Dikarya</taxon>
        <taxon>Ascomycota</taxon>
        <taxon>Pezizomycotina</taxon>
        <taxon>Dothideomycetes</taxon>
        <taxon>Dothideomycetidae</taxon>
        <taxon>Dothideales</taxon>
        <taxon>Zalariaceae</taxon>
        <taxon>Zalaria</taxon>
    </lineage>
</organism>
<proteinExistence type="predicted"/>
<protein>
    <submittedName>
        <fullName evidence="1">Cell survival pathways protein</fullName>
    </submittedName>
</protein>
<comment type="caution">
    <text evidence="1">The sequence shown here is derived from an EMBL/GenBank/DDBJ whole genome shotgun (WGS) entry which is preliminary data.</text>
</comment>
<sequence>MFNWAKQQLANVAGTQEPIYGPSAIQSVSEQAKTTPYTELQRDDSKWRAMESTCVETQTFYLMADSGHIGMVQVIYSNVAGIRTTCQFNTKIFYQDGKTPNLWSSDPLEGYGFDESKTNFHAQGCSVELSEKGTSYTIKSTTNRQSIVELKVSQSAPGFVVGKDGSSYFGTDPQNPWGSMRHAFWPRCQVEGNILTQGGAIDFKGRGFFVHALQGMKPHHAAAKWNFVNFQSPTYSAVMMEYTTPPSYGSTIVNVGGIATDDKIICAGSSNDARHSQIKGDPENDWPEPGAVAFRWEGQTSDGKKVDALVEGPLGGRLDRVDVMAEVPRFVKQIVAGAAGTKPYIYQYGPKLGFKIKIDGEEKEEEGTLFTEATFIS</sequence>
<name>A0ACC3SLR4_9PEZI</name>
<accession>A0ACC3SLR4</accession>